<dbReference type="Pfam" id="PF00169">
    <property type="entry name" value="PH"/>
    <property type="match status" value="1"/>
</dbReference>
<dbReference type="InterPro" id="IPR023152">
    <property type="entry name" value="RasGAP_CS"/>
</dbReference>
<keyword evidence="5 8" id="KW-0863">Zinc-finger</keyword>
<dbReference type="Proteomes" id="UP000504623">
    <property type="component" value="Unplaced"/>
</dbReference>
<organism evidence="12 13">
    <name type="scientific">Chrysochloris asiatica</name>
    <name type="common">Cape golden mole</name>
    <dbReference type="NCBI Taxonomy" id="185453"/>
    <lineage>
        <taxon>Eukaryota</taxon>
        <taxon>Metazoa</taxon>
        <taxon>Chordata</taxon>
        <taxon>Craniata</taxon>
        <taxon>Vertebrata</taxon>
        <taxon>Euteleostomi</taxon>
        <taxon>Mammalia</taxon>
        <taxon>Eutheria</taxon>
        <taxon>Afrotheria</taxon>
        <taxon>Chrysochloridae</taxon>
        <taxon>Chrysochlorinae</taxon>
        <taxon>Chrysochloris</taxon>
    </lineage>
</organism>
<feature type="domain" description="C2" evidence="10">
    <location>
        <begin position="84"/>
        <end position="224"/>
    </location>
</feature>
<dbReference type="InterPro" id="IPR001562">
    <property type="entry name" value="Znf_Btk_motif"/>
</dbReference>
<dbReference type="PROSITE" id="PS00509">
    <property type="entry name" value="RAS_GTPASE_ACTIV_1"/>
    <property type="match status" value="1"/>
</dbReference>
<evidence type="ECO:0000256" key="5">
    <source>
        <dbReference type="ARBA" id="ARBA00022771"/>
    </source>
</evidence>
<dbReference type="Gene3D" id="2.30.29.30">
    <property type="entry name" value="Pleckstrin-homology domain (PH domain)/Phosphotyrosine-binding domain (PTB)"/>
    <property type="match status" value="1"/>
</dbReference>
<dbReference type="InterPro" id="IPR008936">
    <property type="entry name" value="Rho_GTPase_activation_prot"/>
</dbReference>
<dbReference type="FunFam" id="2.30.29.30:FF:000144">
    <property type="entry name" value="Ras GTPase-activating protein 2 isoform 3"/>
    <property type="match status" value="1"/>
</dbReference>
<evidence type="ECO:0000256" key="3">
    <source>
        <dbReference type="ARBA" id="ARBA00022723"/>
    </source>
</evidence>
<evidence type="ECO:0000256" key="2">
    <source>
        <dbReference type="ARBA" id="ARBA00022553"/>
    </source>
</evidence>
<dbReference type="PRINTS" id="PR00402">
    <property type="entry name" value="TECBTKDOMAIN"/>
</dbReference>
<keyword evidence="12" id="KW-1185">Reference proteome</keyword>
<feature type="domain" description="Ras-GAP" evidence="11">
    <location>
        <begin position="291"/>
        <end position="485"/>
    </location>
</feature>
<dbReference type="Gene3D" id="2.60.40.150">
    <property type="entry name" value="C2 domain"/>
    <property type="match status" value="2"/>
</dbReference>
<keyword evidence="1" id="KW-0343">GTPase activation</keyword>
<dbReference type="PROSITE" id="PS50018">
    <property type="entry name" value="RAS_GTPASE_ACTIV_2"/>
    <property type="match status" value="1"/>
</dbReference>
<dbReference type="CTD" id="22821"/>
<dbReference type="GO" id="GO:0046580">
    <property type="term" value="P:negative regulation of Ras protein signal transduction"/>
    <property type="evidence" value="ECO:0007669"/>
    <property type="project" value="InterPro"/>
</dbReference>
<evidence type="ECO:0000313" key="12">
    <source>
        <dbReference type="Proteomes" id="UP000504623"/>
    </source>
</evidence>
<evidence type="ECO:0000259" key="9">
    <source>
        <dbReference type="PROSITE" id="PS50003"/>
    </source>
</evidence>
<dbReference type="GeneID" id="102837544"/>
<keyword evidence="2" id="KW-0597">Phosphoprotein</keyword>
<evidence type="ECO:0000259" key="11">
    <source>
        <dbReference type="PROSITE" id="PS50018"/>
    </source>
</evidence>
<dbReference type="InterPro" id="IPR000008">
    <property type="entry name" value="C2_dom"/>
</dbReference>
<dbReference type="PROSITE" id="PS50003">
    <property type="entry name" value="PH_DOMAIN"/>
    <property type="match status" value="1"/>
</dbReference>
<evidence type="ECO:0000259" key="10">
    <source>
        <dbReference type="PROSITE" id="PS50004"/>
    </source>
</evidence>
<dbReference type="Pfam" id="PF00779">
    <property type="entry name" value="BTK"/>
    <property type="match status" value="1"/>
</dbReference>
<dbReference type="PROSITE" id="PS51113">
    <property type="entry name" value="ZF_BTK"/>
    <property type="match status" value="1"/>
</dbReference>
<dbReference type="Gene3D" id="1.10.506.10">
    <property type="entry name" value="GTPase Activation - p120gap, domain 1"/>
    <property type="match status" value="1"/>
</dbReference>
<evidence type="ECO:0000256" key="1">
    <source>
        <dbReference type="ARBA" id="ARBA00022468"/>
    </source>
</evidence>
<dbReference type="FunFam" id="2.60.40.150:FF:000086">
    <property type="entry name" value="Ras GTPase-activating protein 2 isoform 3"/>
    <property type="match status" value="1"/>
</dbReference>
<dbReference type="PROSITE" id="PS50004">
    <property type="entry name" value="C2"/>
    <property type="match status" value="2"/>
</dbReference>
<dbReference type="SMART" id="SM00239">
    <property type="entry name" value="C2"/>
    <property type="match status" value="1"/>
</dbReference>
<evidence type="ECO:0000256" key="8">
    <source>
        <dbReference type="PROSITE-ProRule" id="PRU00432"/>
    </source>
</evidence>
<dbReference type="GO" id="GO:0005096">
    <property type="term" value="F:GTPase activator activity"/>
    <property type="evidence" value="ECO:0007669"/>
    <property type="project" value="UniProtKB-KW"/>
</dbReference>
<evidence type="ECO:0000313" key="13">
    <source>
        <dbReference type="RefSeq" id="XP_006851617.1"/>
    </source>
</evidence>
<dbReference type="AlphaFoldDB" id="A0A9B0T718"/>
<dbReference type="InterPro" id="IPR001849">
    <property type="entry name" value="PH_domain"/>
</dbReference>
<dbReference type="GO" id="GO:0008270">
    <property type="term" value="F:zinc ion binding"/>
    <property type="evidence" value="ECO:0007669"/>
    <property type="project" value="UniProtKB-KW"/>
</dbReference>
<dbReference type="PANTHER" id="PTHR10194:SF53">
    <property type="entry name" value="RAS GTPASE-ACTIVATING PROTEIN 3"/>
    <property type="match status" value="1"/>
</dbReference>
<name>A0A9B0T718_CHRAS</name>
<dbReference type="InterPro" id="IPR011993">
    <property type="entry name" value="PH-like_dom_sf"/>
</dbReference>
<evidence type="ECO:0000256" key="4">
    <source>
        <dbReference type="ARBA" id="ARBA00022737"/>
    </source>
</evidence>
<dbReference type="SUPFAM" id="SSF49562">
    <property type="entry name" value="C2 domain (Calcium/lipid-binding domain, CaLB)"/>
    <property type="match status" value="2"/>
</dbReference>
<dbReference type="PANTHER" id="PTHR10194">
    <property type="entry name" value="RAS GTPASE-ACTIVATING PROTEINS"/>
    <property type="match status" value="1"/>
</dbReference>
<dbReference type="Pfam" id="PF00168">
    <property type="entry name" value="C2"/>
    <property type="match status" value="2"/>
</dbReference>
<sequence>MSGLRLWPEVCVAAGIAVSPFYGEDFYCEIPRSFRHLSFYIFDRDVFRRDSIIGKVAIQKEDLQKYHNRDTWFQLQHVDADSEVQGKVHLEMRLSEVITDTGVVCHKLATRIFECQGLPIVNGQCDPYATVTLAGPYRSEAKKTKVKKKTNNPQFDEVFYFEVTRPCSYSKKSHFDFEEEDVDKLEIRVDLWNASNLKFGDEFLGELRIPLKVLRRSSSYEAWYFLQPRDNGSKSLKPGDLGSLRLNVVYTEDHVFSSDYYSPLRDLLLKSADVEPVSASAAHILGEVCREKQEAAIPLVRLFLHYGKIVPFISAIANAEVERTQDPNTIFRGNSLTSKCIDETMKLAGMHYLHVTLKPIIEEICQSHKSCEIDPVKLKDGENLENNMESLRQYVDRIFNVISKSGVSCPTVMCDIFFSLRESAAKRFQDDLDVRYTAVSSFIFLRFFAPAILSPNLFQLTPHHTDPQTSRTLTLISKTIQTLGSLSKSKSASFKESYMATFYEFFNEQKYADAVKNFLDLISSSGRRDHKSTEQPILLKEGFMIKRAQGRKRFGMKNFKKRWFRLTNHEFTYQKSKGDQPLYSIPIENILAVEKLEEESFKMKNMFQVIQPERALYIQANNCVEAKDWIDILTKVSQCNKKRLTVYHPSAYLNGHWLCCKASSDSAPGCTPCTGGLPANIQLDIDGDRETERIYSLFNLYMNKMEKMQEACGSKSVYDGPEQEEYSTFIIDDPQETYKTLKQIIAGVGTLEQEHAQYKRDKFKKTKYGSQEHPIGDKSFQSYIRQQSEISTHSI</sequence>
<dbReference type="SMART" id="SM00323">
    <property type="entry name" value="RasGAP"/>
    <property type="match status" value="1"/>
</dbReference>
<accession>A0A9B0T718</accession>
<dbReference type="OrthoDB" id="1562946at2759"/>
<dbReference type="FunFam" id="1.10.506.10:FF:000011">
    <property type="entry name" value="Ras GTPase-activating protein 2 isoform 3"/>
    <property type="match status" value="1"/>
</dbReference>
<evidence type="ECO:0000256" key="7">
    <source>
        <dbReference type="ARBA" id="ARBA00022990"/>
    </source>
</evidence>
<dbReference type="CDD" id="cd05134">
    <property type="entry name" value="RasGAP_RASA3"/>
    <property type="match status" value="1"/>
</dbReference>
<dbReference type="GO" id="GO:0035556">
    <property type="term" value="P:intracellular signal transduction"/>
    <property type="evidence" value="ECO:0007669"/>
    <property type="project" value="InterPro"/>
</dbReference>
<keyword evidence="3" id="KW-0479">Metal-binding</keyword>
<dbReference type="CDD" id="cd04010">
    <property type="entry name" value="C2B_RasA3"/>
    <property type="match status" value="1"/>
</dbReference>
<dbReference type="SMART" id="SM00107">
    <property type="entry name" value="BTK"/>
    <property type="match status" value="1"/>
</dbReference>
<dbReference type="SUPFAM" id="SSF48350">
    <property type="entry name" value="GTPase activation domain, GAP"/>
    <property type="match status" value="1"/>
</dbReference>
<dbReference type="CDD" id="cd13371">
    <property type="entry name" value="PH_GAP1_mammal-like"/>
    <property type="match status" value="1"/>
</dbReference>
<dbReference type="SMART" id="SM00233">
    <property type="entry name" value="PH"/>
    <property type="match status" value="1"/>
</dbReference>
<keyword evidence="4" id="KW-0677">Repeat</keyword>
<evidence type="ECO:0000256" key="6">
    <source>
        <dbReference type="ARBA" id="ARBA00022833"/>
    </source>
</evidence>
<dbReference type="InterPro" id="IPR035892">
    <property type="entry name" value="C2_domain_sf"/>
</dbReference>
<dbReference type="RefSeq" id="XP_006851617.1">
    <property type="nucleotide sequence ID" value="XM_006851554.1"/>
</dbReference>
<reference evidence="13" key="1">
    <citation type="submission" date="2025-08" db="UniProtKB">
        <authorList>
            <consortium name="RefSeq"/>
        </authorList>
    </citation>
    <scope>IDENTIFICATION</scope>
    <source>
        <tissue evidence="13">Spleen</tissue>
    </source>
</reference>
<keyword evidence="7" id="KW-0007">Acetylation</keyword>
<dbReference type="InterPro" id="IPR001936">
    <property type="entry name" value="RasGAP_dom"/>
</dbReference>
<dbReference type="InterPro" id="IPR039360">
    <property type="entry name" value="Ras_GTPase"/>
</dbReference>
<feature type="domain" description="PH" evidence="9">
    <location>
        <begin position="537"/>
        <end position="638"/>
    </location>
</feature>
<dbReference type="InterPro" id="IPR037774">
    <property type="entry name" value="RASA3_PH"/>
</dbReference>
<keyword evidence="6" id="KW-0862">Zinc</keyword>
<gene>
    <name evidence="13" type="primary">RASA3</name>
</gene>
<proteinExistence type="predicted"/>
<dbReference type="SUPFAM" id="SSF50729">
    <property type="entry name" value="PH domain-like"/>
    <property type="match status" value="1"/>
</dbReference>
<feature type="domain" description="C2" evidence="10">
    <location>
        <begin position="1"/>
        <end position="73"/>
    </location>
</feature>
<dbReference type="Pfam" id="PF00616">
    <property type="entry name" value="RasGAP"/>
    <property type="match status" value="2"/>
</dbReference>
<protein>
    <submittedName>
        <fullName evidence="13">Ras GTPase-activating protein 3</fullName>
    </submittedName>
</protein>